<evidence type="ECO:0000256" key="1">
    <source>
        <dbReference type="SAM" id="MobiDB-lite"/>
    </source>
</evidence>
<reference evidence="2" key="1">
    <citation type="journal article" date="2023" name="Plant J.">
        <title>Genome sequences and population genomics provide insights into the demographic history, inbreeding, and mutation load of two 'living fossil' tree species of Dipteronia.</title>
        <authorList>
            <person name="Feng Y."/>
            <person name="Comes H.P."/>
            <person name="Chen J."/>
            <person name="Zhu S."/>
            <person name="Lu R."/>
            <person name="Zhang X."/>
            <person name="Li P."/>
            <person name="Qiu J."/>
            <person name="Olsen K.M."/>
            <person name="Qiu Y."/>
        </authorList>
    </citation>
    <scope>NUCLEOTIDE SEQUENCE</scope>
    <source>
        <strain evidence="2">NBL</strain>
    </source>
</reference>
<feature type="region of interest" description="Disordered" evidence="1">
    <location>
        <begin position="128"/>
        <end position="165"/>
    </location>
</feature>
<organism evidence="2 3">
    <name type="scientific">Dipteronia sinensis</name>
    <dbReference type="NCBI Taxonomy" id="43782"/>
    <lineage>
        <taxon>Eukaryota</taxon>
        <taxon>Viridiplantae</taxon>
        <taxon>Streptophyta</taxon>
        <taxon>Embryophyta</taxon>
        <taxon>Tracheophyta</taxon>
        <taxon>Spermatophyta</taxon>
        <taxon>Magnoliopsida</taxon>
        <taxon>eudicotyledons</taxon>
        <taxon>Gunneridae</taxon>
        <taxon>Pentapetalae</taxon>
        <taxon>rosids</taxon>
        <taxon>malvids</taxon>
        <taxon>Sapindales</taxon>
        <taxon>Sapindaceae</taxon>
        <taxon>Hippocastanoideae</taxon>
        <taxon>Acereae</taxon>
        <taxon>Dipteronia</taxon>
    </lineage>
</organism>
<protein>
    <submittedName>
        <fullName evidence="2">Uncharacterized protein</fullName>
    </submittedName>
</protein>
<name>A0AAE0AHN7_9ROSI</name>
<dbReference type="EMBL" id="JANJYJ010000004">
    <property type="protein sequence ID" value="KAK3217940.1"/>
    <property type="molecule type" value="Genomic_DNA"/>
</dbReference>
<dbReference type="Proteomes" id="UP001281410">
    <property type="component" value="Unassembled WGS sequence"/>
</dbReference>
<accession>A0AAE0AHN7</accession>
<dbReference type="AlphaFoldDB" id="A0AAE0AHN7"/>
<gene>
    <name evidence="2" type="ORF">Dsin_011910</name>
</gene>
<proteinExistence type="predicted"/>
<sequence>MSGDRAIWNPHRGAVAIYDTMLTSGVTLPLQPFIARFLAEVGIAPAQLSPNSYRVLISLWHMWKQIGAKHPPPPDPPRNCNFYTLGRSNNGVYEVDIVVGEPAEKAKNVDLIVFTDSDFDEGQTILEESSANPAPDAENNLADQRAGPSGYTNQKQTAATPTVTTPEATFHVPCSIPTDQQPQGPEVTVLLATVGTRGSGEVSVDPLDMLKTMSAVRGYVGDGYWTDFWNASNPERVRKERGISAKGIDAGPLPVVDYSPFMADDLEDDICWPNFGDLTKGYEDENNPLTTPVLVVHRVLLEPDLVLSFFSYQSHIL</sequence>
<comment type="caution">
    <text evidence="2">The sequence shown here is derived from an EMBL/GenBank/DDBJ whole genome shotgun (WGS) entry which is preliminary data.</text>
</comment>
<keyword evidence="3" id="KW-1185">Reference proteome</keyword>
<evidence type="ECO:0000313" key="3">
    <source>
        <dbReference type="Proteomes" id="UP001281410"/>
    </source>
</evidence>
<evidence type="ECO:0000313" key="2">
    <source>
        <dbReference type="EMBL" id="KAK3217940.1"/>
    </source>
</evidence>